<evidence type="ECO:0000256" key="1">
    <source>
        <dbReference type="SAM" id="MobiDB-lite"/>
    </source>
</evidence>
<sequence>MTFFIFGWGNDLSSYHERYWMEGVVGEDVGEGGGGGGSEFYVDDGDKEG</sequence>
<evidence type="ECO:0000313" key="3">
    <source>
        <dbReference type="Proteomes" id="UP000265520"/>
    </source>
</evidence>
<proteinExistence type="predicted"/>
<evidence type="ECO:0000313" key="2">
    <source>
        <dbReference type="EMBL" id="MCI14610.1"/>
    </source>
</evidence>
<reference evidence="2 3" key="1">
    <citation type="journal article" date="2018" name="Front. Plant Sci.">
        <title>Red Clover (Trifolium pratense) and Zigzag Clover (T. medium) - A Picture of Genomic Similarities and Differences.</title>
        <authorList>
            <person name="Dluhosova J."/>
            <person name="Istvanek J."/>
            <person name="Nedelnik J."/>
            <person name="Repkova J."/>
        </authorList>
    </citation>
    <scope>NUCLEOTIDE SEQUENCE [LARGE SCALE GENOMIC DNA]</scope>
    <source>
        <strain evidence="3">cv. 10/8</strain>
        <tissue evidence="2">Leaf</tissue>
    </source>
</reference>
<dbReference type="EMBL" id="LXQA010093088">
    <property type="protein sequence ID" value="MCI14610.1"/>
    <property type="molecule type" value="Genomic_DNA"/>
</dbReference>
<comment type="caution">
    <text evidence="2">The sequence shown here is derived from an EMBL/GenBank/DDBJ whole genome shotgun (WGS) entry which is preliminary data.</text>
</comment>
<feature type="region of interest" description="Disordered" evidence="1">
    <location>
        <begin position="30"/>
        <end position="49"/>
    </location>
</feature>
<keyword evidence="3" id="KW-1185">Reference proteome</keyword>
<accession>A0A392PT35</accession>
<organism evidence="2 3">
    <name type="scientific">Trifolium medium</name>
    <dbReference type="NCBI Taxonomy" id="97028"/>
    <lineage>
        <taxon>Eukaryota</taxon>
        <taxon>Viridiplantae</taxon>
        <taxon>Streptophyta</taxon>
        <taxon>Embryophyta</taxon>
        <taxon>Tracheophyta</taxon>
        <taxon>Spermatophyta</taxon>
        <taxon>Magnoliopsida</taxon>
        <taxon>eudicotyledons</taxon>
        <taxon>Gunneridae</taxon>
        <taxon>Pentapetalae</taxon>
        <taxon>rosids</taxon>
        <taxon>fabids</taxon>
        <taxon>Fabales</taxon>
        <taxon>Fabaceae</taxon>
        <taxon>Papilionoideae</taxon>
        <taxon>50 kb inversion clade</taxon>
        <taxon>NPAAA clade</taxon>
        <taxon>Hologalegina</taxon>
        <taxon>IRL clade</taxon>
        <taxon>Trifolieae</taxon>
        <taxon>Trifolium</taxon>
    </lineage>
</organism>
<name>A0A392PT35_9FABA</name>
<dbReference type="Proteomes" id="UP000265520">
    <property type="component" value="Unassembled WGS sequence"/>
</dbReference>
<protein>
    <submittedName>
        <fullName evidence="2">Uncharacterized protein</fullName>
    </submittedName>
</protein>
<dbReference type="AlphaFoldDB" id="A0A392PT35"/>